<gene>
    <name evidence="2" type="ORF">BO99DRAFT_416378</name>
</gene>
<dbReference type="Proteomes" id="UP000249829">
    <property type="component" value="Unassembled WGS sequence"/>
</dbReference>
<evidence type="ECO:0000313" key="3">
    <source>
        <dbReference type="Proteomes" id="UP000249829"/>
    </source>
</evidence>
<proteinExistence type="predicted"/>
<dbReference type="EMBL" id="KZ825200">
    <property type="protein sequence ID" value="PYI14920.1"/>
    <property type="molecule type" value="Genomic_DNA"/>
</dbReference>
<name>A0A2V5HG07_ASPV1</name>
<reference evidence="2 3" key="1">
    <citation type="submission" date="2018-02" db="EMBL/GenBank/DDBJ databases">
        <title>The genomes of Aspergillus section Nigri reveals drivers in fungal speciation.</title>
        <authorList>
            <consortium name="DOE Joint Genome Institute"/>
            <person name="Vesth T.C."/>
            <person name="Nybo J."/>
            <person name="Theobald S."/>
            <person name="Brandl J."/>
            <person name="Frisvad J.C."/>
            <person name="Nielsen K.F."/>
            <person name="Lyhne E.K."/>
            <person name="Kogle M.E."/>
            <person name="Kuo A."/>
            <person name="Riley R."/>
            <person name="Clum A."/>
            <person name="Nolan M."/>
            <person name="Lipzen A."/>
            <person name="Salamov A."/>
            <person name="Henrissat B."/>
            <person name="Wiebenga A."/>
            <person name="De vries R.P."/>
            <person name="Grigoriev I.V."/>
            <person name="Mortensen U.H."/>
            <person name="Andersen M.R."/>
            <person name="Baker S.E."/>
        </authorList>
    </citation>
    <scope>NUCLEOTIDE SEQUENCE [LARGE SCALE GENOMIC DNA]</scope>
    <source>
        <strain evidence="2 3">CBS 115571</strain>
    </source>
</reference>
<dbReference type="AlphaFoldDB" id="A0A2V5HG07"/>
<sequence>MASTTTPTAPKTSDPEEGYADLLATAREWVDSVLFMEQVQEEIEAGFALRTELRSQNERAFLSLLAALPDRAQPNAATLQRLEETNQQMSNATGSLREKLRASRRQMPMNKAQIVVWLWVHLRPADARALVAKLNGGLDHDASGGGADGERAVKDEEGDGNVKREAE</sequence>
<feature type="region of interest" description="Disordered" evidence="1">
    <location>
        <begin position="139"/>
        <end position="167"/>
    </location>
</feature>
<accession>A0A2V5HG07</accession>
<keyword evidence="3" id="KW-1185">Reference proteome</keyword>
<protein>
    <submittedName>
        <fullName evidence="2">Uncharacterized protein</fullName>
    </submittedName>
</protein>
<organism evidence="2 3">
    <name type="scientific">Aspergillus violaceofuscus (strain CBS 115571)</name>
    <dbReference type="NCBI Taxonomy" id="1450538"/>
    <lineage>
        <taxon>Eukaryota</taxon>
        <taxon>Fungi</taxon>
        <taxon>Dikarya</taxon>
        <taxon>Ascomycota</taxon>
        <taxon>Pezizomycotina</taxon>
        <taxon>Eurotiomycetes</taxon>
        <taxon>Eurotiomycetidae</taxon>
        <taxon>Eurotiales</taxon>
        <taxon>Aspergillaceae</taxon>
        <taxon>Aspergillus</taxon>
    </lineage>
</organism>
<dbReference type="OMA" id="RTEAWLW"/>
<evidence type="ECO:0000256" key="1">
    <source>
        <dbReference type="SAM" id="MobiDB-lite"/>
    </source>
</evidence>
<evidence type="ECO:0000313" key="2">
    <source>
        <dbReference type="EMBL" id="PYI14920.1"/>
    </source>
</evidence>